<dbReference type="EMBL" id="AP019736">
    <property type="protein sequence ID" value="BBL06999.1"/>
    <property type="molecule type" value="Genomic_DNA"/>
</dbReference>
<evidence type="ECO:0000256" key="9">
    <source>
        <dbReference type="SAM" id="Phobius"/>
    </source>
</evidence>
<evidence type="ECO:0008006" key="12">
    <source>
        <dbReference type="Google" id="ProtNLM"/>
    </source>
</evidence>
<proteinExistence type="predicted"/>
<feature type="transmembrane region" description="Helical" evidence="9">
    <location>
        <begin position="131"/>
        <end position="164"/>
    </location>
</feature>
<evidence type="ECO:0000256" key="2">
    <source>
        <dbReference type="ARBA" id="ARBA00004586"/>
    </source>
</evidence>
<evidence type="ECO:0000256" key="3">
    <source>
        <dbReference type="ARBA" id="ARBA00022676"/>
    </source>
</evidence>
<dbReference type="Proteomes" id="UP000319374">
    <property type="component" value="Chromosome"/>
</dbReference>
<dbReference type="KEGG" id="ada:A5CPEGH6_16370"/>
<keyword evidence="3" id="KW-0328">Glycosyltransferase</keyword>
<feature type="transmembrane region" description="Helical" evidence="9">
    <location>
        <begin position="94"/>
        <end position="119"/>
    </location>
</feature>
<dbReference type="AlphaFoldDB" id="A0A4Y1X3F0"/>
<evidence type="ECO:0000256" key="1">
    <source>
        <dbReference type="ARBA" id="ARBA00004127"/>
    </source>
</evidence>
<feature type="transmembrane region" description="Helical" evidence="9">
    <location>
        <begin position="356"/>
        <end position="374"/>
    </location>
</feature>
<keyword evidence="11" id="KW-1185">Reference proteome</keyword>
<feature type="transmembrane region" description="Helical" evidence="9">
    <location>
        <begin position="17"/>
        <end position="36"/>
    </location>
</feature>
<feature type="transmembrane region" description="Helical" evidence="9">
    <location>
        <begin position="303"/>
        <end position="319"/>
    </location>
</feature>
<evidence type="ECO:0000256" key="6">
    <source>
        <dbReference type="ARBA" id="ARBA00022824"/>
    </source>
</evidence>
<dbReference type="Pfam" id="PF03901">
    <property type="entry name" value="Glyco_transf_22"/>
    <property type="match status" value="1"/>
</dbReference>
<dbReference type="PANTHER" id="PTHR22760">
    <property type="entry name" value="GLYCOSYLTRANSFERASE"/>
    <property type="match status" value="1"/>
</dbReference>
<keyword evidence="8 9" id="KW-0472">Membrane</keyword>
<keyword evidence="4" id="KW-0808">Transferase</keyword>
<dbReference type="InterPro" id="IPR005599">
    <property type="entry name" value="GPI_mannosylTrfase"/>
</dbReference>
<gene>
    <name evidence="10" type="ORF">A5CPEGH6_16370</name>
</gene>
<evidence type="ECO:0000256" key="4">
    <source>
        <dbReference type="ARBA" id="ARBA00022679"/>
    </source>
</evidence>
<dbReference type="GO" id="GO:0012505">
    <property type="term" value="C:endomembrane system"/>
    <property type="evidence" value="ECO:0007669"/>
    <property type="project" value="UniProtKB-SubCell"/>
</dbReference>
<evidence type="ECO:0000256" key="5">
    <source>
        <dbReference type="ARBA" id="ARBA00022692"/>
    </source>
</evidence>
<protein>
    <recommendedName>
        <fullName evidence="12">Alg9-like mannosyltransferase family protein</fullName>
    </recommendedName>
</protein>
<dbReference type="GO" id="GO:0000030">
    <property type="term" value="F:mannosyltransferase activity"/>
    <property type="evidence" value="ECO:0007669"/>
    <property type="project" value="TreeGrafter"/>
</dbReference>
<feature type="transmembrane region" description="Helical" evidence="9">
    <location>
        <begin position="269"/>
        <end position="296"/>
    </location>
</feature>
<evidence type="ECO:0000313" key="11">
    <source>
        <dbReference type="Proteomes" id="UP000319374"/>
    </source>
</evidence>
<feature type="transmembrane region" description="Helical" evidence="9">
    <location>
        <begin position="218"/>
        <end position="241"/>
    </location>
</feature>
<reference evidence="11" key="1">
    <citation type="submission" date="2019-06" db="EMBL/GenBank/DDBJ databases">
        <title>Alistipes onderdonkii subsp. vulgaris subsp. nov., Alistipes dispar sp. nov. and Alistipes communis sp. nov., isolated from human faeces, and creation of Alistipes onderdonkii subsp. onderdonkii subsp. nov.</title>
        <authorList>
            <person name="Sakamoto M."/>
            <person name="Ikeyama N."/>
            <person name="Ogata Y."/>
            <person name="Suda W."/>
            <person name="Iino T."/>
            <person name="Hattori M."/>
            <person name="Ohkuma M."/>
        </authorList>
    </citation>
    <scope>NUCLEOTIDE SEQUENCE [LARGE SCALE GENOMIC DNA]</scope>
    <source>
        <strain evidence="11">5CPEGH6</strain>
    </source>
</reference>
<sequence length="529" mass="60297">MDPSPINSAERRRTGRIMLAGVLFTLLFALLSRGFYHPDEHFQILEYARLKLFGAETTDYMPWEYHAMMRPGIQPFIAWALGRLLLAAGLYTPFALVALLQLLSAALSSAVLIVLFRTVHGELGTECRRRWFLFTGFFLWCMAYLHVHFTAELFAGNLLVLLAALTLRSRQAAREREFRWGAALGLVAGLTFAVRYQAGFALAGYGIWLLIYDRRRRLFAGMVPGVCLALAAGLCADYWLYGEWTLVPLNYLRENILNSHMDEFGVSPWWYYFTEAFSEGGYITGAVLLAATVWFFVRRPRHVVTWMLLPFLFVHFLLGHKELRFFFPALFFAPYFLVLFAGAFPQRIFAGRAWRWTVGAAAAANLCACVYAVATGREDMAFHRMMRDYCRGGSAVVALDVTGDWNLYSYLQLVKKRCMVDARFYMPQNLTLRHTNSPEQLERTARELAAAGERVVVLSGDPALAEKSALPLRKLWWNPYPGWIRRWFNFNDWTRFPVQNKNVYEVRLPAAERPDGTVRSAPEGSGAAG</sequence>
<keyword evidence="7 9" id="KW-1133">Transmembrane helix</keyword>
<evidence type="ECO:0000313" key="10">
    <source>
        <dbReference type="EMBL" id="BBL06999.1"/>
    </source>
</evidence>
<comment type="subcellular location">
    <subcellularLocation>
        <location evidence="1">Endomembrane system</location>
        <topology evidence="1">Multi-pass membrane protein</topology>
    </subcellularLocation>
    <subcellularLocation>
        <location evidence="2">Endoplasmic reticulum membrane</location>
    </subcellularLocation>
</comment>
<evidence type="ECO:0000256" key="7">
    <source>
        <dbReference type="ARBA" id="ARBA00022989"/>
    </source>
</evidence>
<feature type="transmembrane region" description="Helical" evidence="9">
    <location>
        <begin position="184"/>
        <end position="211"/>
    </location>
</feature>
<keyword evidence="6" id="KW-0256">Endoplasmic reticulum</keyword>
<feature type="transmembrane region" description="Helical" evidence="9">
    <location>
        <begin position="325"/>
        <end position="344"/>
    </location>
</feature>
<name>A0A4Y1X3F0_9BACT</name>
<evidence type="ECO:0000256" key="8">
    <source>
        <dbReference type="ARBA" id="ARBA00023136"/>
    </source>
</evidence>
<accession>A0A4Y1X3F0</accession>
<organism evidence="10 11">
    <name type="scientific">Alistipes dispar</name>
    <dbReference type="NCBI Taxonomy" id="2585119"/>
    <lineage>
        <taxon>Bacteria</taxon>
        <taxon>Pseudomonadati</taxon>
        <taxon>Bacteroidota</taxon>
        <taxon>Bacteroidia</taxon>
        <taxon>Bacteroidales</taxon>
        <taxon>Rikenellaceae</taxon>
        <taxon>Alistipes</taxon>
    </lineage>
</organism>
<keyword evidence="5 9" id="KW-0812">Transmembrane</keyword>